<dbReference type="EMBL" id="JACIDC010000018">
    <property type="protein sequence ID" value="MBB4042051.1"/>
    <property type="molecule type" value="Genomic_DNA"/>
</dbReference>
<dbReference type="RefSeq" id="WP_027316085.1">
    <property type="nucleotide sequence ID" value="NZ_JACIDC010000018.1"/>
</dbReference>
<dbReference type="AlphaFoldDB" id="A0A7W6IIF0"/>
<organism evidence="1 2">
    <name type="scientific">Microvirga flocculans</name>
    <dbReference type="NCBI Taxonomy" id="217168"/>
    <lineage>
        <taxon>Bacteria</taxon>
        <taxon>Pseudomonadati</taxon>
        <taxon>Pseudomonadota</taxon>
        <taxon>Alphaproteobacteria</taxon>
        <taxon>Hyphomicrobiales</taxon>
        <taxon>Methylobacteriaceae</taxon>
        <taxon>Microvirga</taxon>
    </lineage>
</organism>
<gene>
    <name evidence="1" type="ORF">GGR34_003736</name>
</gene>
<reference evidence="1 2" key="1">
    <citation type="submission" date="2020-08" db="EMBL/GenBank/DDBJ databases">
        <title>Genomic Encyclopedia of Type Strains, Phase IV (KMG-IV): sequencing the most valuable type-strain genomes for metagenomic binning, comparative biology and taxonomic classification.</title>
        <authorList>
            <person name="Goeker M."/>
        </authorList>
    </citation>
    <scope>NUCLEOTIDE SEQUENCE [LARGE SCALE GENOMIC DNA]</scope>
    <source>
        <strain evidence="1 2">DSM 15743</strain>
    </source>
</reference>
<protein>
    <submittedName>
        <fullName evidence="1">Uncharacterized protein</fullName>
    </submittedName>
</protein>
<dbReference type="Proteomes" id="UP000519439">
    <property type="component" value="Unassembled WGS sequence"/>
</dbReference>
<name>A0A7W6IIF0_9HYPH</name>
<sequence>MRTSGCTVDRAIYERRIAQLAGQCGALVAILEQLSDDMKAYHPDMHPVVRANLDLFTVYKDTLVAQPANQARARAIIAEIDSQGADA</sequence>
<evidence type="ECO:0000313" key="2">
    <source>
        <dbReference type="Proteomes" id="UP000519439"/>
    </source>
</evidence>
<keyword evidence="2" id="KW-1185">Reference proteome</keyword>
<evidence type="ECO:0000313" key="1">
    <source>
        <dbReference type="EMBL" id="MBB4042051.1"/>
    </source>
</evidence>
<accession>A0A7W6IIF0</accession>
<proteinExistence type="predicted"/>
<comment type="caution">
    <text evidence="1">The sequence shown here is derived from an EMBL/GenBank/DDBJ whole genome shotgun (WGS) entry which is preliminary data.</text>
</comment>